<protein>
    <submittedName>
        <fullName evidence="2">Uncharacterized protein</fullName>
    </submittedName>
</protein>
<feature type="compositionally biased region" description="Polar residues" evidence="1">
    <location>
        <begin position="29"/>
        <end position="47"/>
    </location>
</feature>
<dbReference type="OrthoDB" id="2357150at2759"/>
<dbReference type="SUPFAM" id="SSF50729">
    <property type="entry name" value="PH domain-like"/>
    <property type="match status" value="1"/>
</dbReference>
<gene>
    <name evidence="2" type="ORF">Ocin01_08916</name>
</gene>
<dbReference type="AlphaFoldDB" id="A0A1D2MXJ3"/>
<evidence type="ECO:0000313" key="2">
    <source>
        <dbReference type="EMBL" id="ODM97766.1"/>
    </source>
</evidence>
<reference evidence="2 3" key="1">
    <citation type="journal article" date="2016" name="Genome Biol. Evol.">
        <title>Gene Family Evolution Reflects Adaptation to Soil Environmental Stressors in the Genome of the Collembolan Orchesella cincta.</title>
        <authorList>
            <person name="Faddeeva-Vakhrusheva A."/>
            <person name="Derks M.F."/>
            <person name="Anvar S.Y."/>
            <person name="Agamennone V."/>
            <person name="Suring W."/>
            <person name="Smit S."/>
            <person name="van Straalen N.M."/>
            <person name="Roelofs D."/>
        </authorList>
    </citation>
    <scope>NUCLEOTIDE SEQUENCE [LARGE SCALE GENOMIC DNA]</scope>
    <source>
        <tissue evidence="2">Mixed pool</tissue>
    </source>
</reference>
<dbReference type="Gene3D" id="2.30.29.30">
    <property type="entry name" value="Pleckstrin-homology domain (PH domain)/Phosphotyrosine-binding domain (PTB)"/>
    <property type="match status" value="1"/>
</dbReference>
<dbReference type="EMBL" id="LJIJ01000411">
    <property type="protein sequence ID" value="ODM97766.1"/>
    <property type="molecule type" value="Genomic_DNA"/>
</dbReference>
<name>A0A1D2MXJ3_ORCCI</name>
<accession>A0A1D2MXJ3</accession>
<dbReference type="Proteomes" id="UP000094527">
    <property type="component" value="Unassembled WGS sequence"/>
</dbReference>
<organism evidence="2 3">
    <name type="scientific">Orchesella cincta</name>
    <name type="common">Springtail</name>
    <name type="synonym">Podura cincta</name>
    <dbReference type="NCBI Taxonomy" id="48709"/>
    <lineage>
        <taxon>Eukaryota</taxon>
        <taxon>Metazoa</taxon>
        <taxon>Ecdysozoa</taxon>
        <taxon>Arthropoda</taxon>
        <taxon>Hexapoda</taxon>
        <taxon>Collembola</taxon>
        <taxon>Entomobryomorpha</taxon>
        <taxon>Entomobryoidea</taxon>
        <taxon>Orchesellidae</taxon>
        <taxon>Orchesellinae</taxon>
        <taxon>Orchesella</taxon>
    </lineage>
</organism>
<feature type="compositionally biased region" description="Basic and acidic residues" evidence="1">
    <location>
        <begin position="15"/>
        <end position="25"/>
    </location>
</feature>
<dbReference type="InterPro" id="IPR011993">
    <property type="entry name" value="PH-like_dom_sf"/>
</dbReference>
<feature type="compositionally biased region" description="Basic and acidic residues" evidence="1">
    <location>
        <begin position="66"/>
        <end position="97"/>
    </location>
</feature>
<proteinExistence type="predicted"/>
<comment type="caution">
    <text evidence="2">The sequence shown here is derived from an EMBL/GenBank/DDBJ whole genome shotgun (WGS) entry which is preliminary data.</text>
</comment>
<evidence type="ECO:0000313" key="3">
    <source>
        <dbReference type="Proteomes" id="UP000094527"/>
    </source>
</evidence>
<sequence length="271" mass="30202">MGGAMSDLTNKMKKVSLDESTEREPVNSGGENHTTEETQGLNTSNQLEALAKESKNVSLEGEVGEEVIRTQDKREEEEGGEIPKKNSLKMDDGKPDLAEEVVEEELAQAEDTDSGAGSEGDDASDEDEKNEFQPVIQLPLWCKKMKKLHYSQLWSIGLSCTDAIGTVACNFSLFPDISIKNFQNDPKVLCWQCFDCSEEPRWETLTCRFGTEEKCSDFKEKMLQYAKLQAPPAKIEEEKLEETNDSSCEGCRGCSPDTYEFPATATVLRNL</sequence>
<feature type="compositionally biased region" description="Acidic residues" evidence="1">
    <location>
        <begin position="98"/>
        <end position="129"/>
    </location>
</feature>
<keyword evidence="3" id="KW-1185">Reference proteome</keyword>
<feature type="region of interest" description="Disordered" evidence="1">
    <location>
        <begin position="1"/>
        <end position="130"/>
    </location>
</feature>
<evidence type="ECO:0000256" key="1">
    <source>
        <dbReference type="SAM" id="MobiDB-lite"/>
    </source>
</evidence>